<dbReference type="PROSITE" id="PS50005">
    <property type="entry name" value="TPR"/>
    <property type="match status" value="1"/>
</dbReference>
<feature type="region of interest" description="Disordered" evidence="6">
    <location>
        <begin position="1"/>
        <end position="31"/>
    </location>
</feature>
<dbReference type="Proteomes" id="UP000015100">
    <property type="component" value="Unassembled WGS sequence"/>
</dbReference>
<dbReference type="InterPro" id="IPR011990">
    <property type="entry name" value="TPR-like_helical_dom_sf"/>
</dbReference>
<dbReference type="OMA" id="WRAAQCA"/>
<evidence type="ECO:0000313" key="9">
    <source>
        <dbReference type="Proteomes" id="UP000015100"/>
    </source>
</evidence>
<evidence type="ECO:0000256" key="6">
    <source>
        <dbReference type="SAM" id="MobiDB-lite"/>
    </source>
</evidence>
<dbReference type="eggNOG" id="KOG0551">
    <property type="taxonomic scope" value="Eukaryota"/>
</dbReference>
<evidence type="ECO:0000256" key="5">
    <source>
        <dbReference type="SAM" id="Coils"/>
    </source>
</evidence>
<dbReference type="Gene3D" id="1.25.40.10">
    <property type="entry name" value="Tetratricopeptide repeat domain"/>
    <property type="match status" value="1"/>
</dbReference>
<keyword evidence="5" id="KW-0175">Coiled coil</keyword>
<dbReference type="InterPro" id="IPR019734">
    <property type="entry name" value="TPR_rpt"/>
</dbReference>
<dbReference type="GO" id="GO:0042026">
    <property type="term" value="P:protein refolding"/>
    <property type="evidence" value="ECO:0007669"/>
    <property type="project" value="EnsemblFungi"/>
</dbReference>
<dbReference type="GO" id="GO:0051879">
    <property type="term" value="F:Hsp90 protein binding"/>
    <property type="evidence" value="ECO:0007669"/>
    <property type="project" value="EnsemblFungi"/>
</dbReference>
<evidence type="ECO:0000256" key="3">
    <source>
        <dbReference type="ARBA" id="ARBA00023602"/>
    </source>
</evidence>
<keyword evidence="1" id="KW-0677">Repeat</keyword>
<name>S8BM92_DACHA</name>
<dbReference type="GO" id="GO:0005829">
    <property type="term" value="C:cytosol"/>
    <property type="evidence" value="ECO:0007669"/>
    <property type="project" value="TreeGrafter"/>
</dbReference>
<dbReference type="PANTHER" id="PTHR46035:SF1">
    <property type="entry name" value="TETRATRICOPEPTIDE REPEAT PROTEIN 4"/>
    <property type="match status" value="1"/>
</dbReference>
<sequence>MEEGTKTKDLLGTPAINNTASQYGPEMLPESSGKRARLENEFFRTPLFMQSLDDASGETNEALEALKALAYEGEPSEIAQNFREQGNECYGRKNWKDAVEFYTKALAAGCKVDAINVACYANRAACNLELYNYRRAILDCDEALKIKPDNTKALYRSARAYLALDKIPEAEELVRRGVTLDPSNSALNAIQAKISSRKNILASLQLARQEREQLSKAKEIALKQALIVRGIAERSTTSKNVDLPSDATVLLQDPLDPESTLYFPLLILYPLHLESDFVKSISEDETVHSQLQEILSPFDLPNWDHEKEYAYKNVDVLVEKGKYGIHENPTLSKVGRNIPLKKILQGGKMELIDGILRVFVIPKGRLTEFLDDWRQKNPVD</sequence>
<evidence type="ECO:0000259" key="7">
    <source>
        <dbReference type="Pfam" id="PF18972"/>
    </source>
</evidence>
<proteinExistence type="inferred from homology"/>
<evidence type="ECO:0000256" key="2">
    <source>
        <dbReference type="ARBA" id="ARBA00022803"/>
    </source>
</evidence>
<comment type="caution">
    <text evidence="8">The sequence shown here is derived from an EMBL/GenBank/DDBJ whole genome shotgun (WGS) entry which is preliminary data.</text>
</comment>
<dbReference type="Pfam" id="PF18972">
    <property type="entry name" value="Wheel"/>
    <property type="match status" value="1"/>
</dbReference>
<dbReference type="SUPFAM" id="SSF48452">
    <property type="entry name" value="TPR-like"/>
    <property type="match status" value="1"/>
</dbReference>
<feature type="coiled-coil region" evidence="5">
    <location>
        <begin position="197"/>
        <end position="224"/>
    </location>
</feature>
<dbReference type="CDD" id="cd21381">
    <property type="entry name" value="CTWD_TTC4"/>
    <property type="match status" value="1"/>
</dbReference>
<evidence type="ECO:0000256" key="1">
    <source>
        <dbReference type="ARBA" id="ARBA00022737"/>
    </source>
</evidence>
<protein>
    <recommendedName>
        <fullName evidence="7">Cns1/TTC4 wheel domain-containing protein</fullName>
    </recommendedName>
</protein>
<organism evidence="8 9">
    <name type="scientific">Dactylellina haptotyla (strain CBS 200.50)</name>
    <name type="common">Nematode-trapping fungus</name>
    <name type="synonym">Monacrosporium haptotylum</name>
    <dbReference type="NCBI Taxonomy" id="1284197"/>
    <lineage>
        <taxon>Eukaryota</taxon>
        <taxon>Fungi</taxon>
        <taxon>Dikarya</taxon>
        <taxon>Ascomycota</taxon>
        <taxon>Pezizomycotina</taxon>
        <taxon>Orbiliomycetes</taxon>
        <taxon>Orbiliales</taxon>
        <taxon>Orbiliaceae</taxon>
        <taxon>Dactylellina</taxon>
    </lineage>
</organism>
<feature type="repeat" description="TPR" evidence="4">
    <location>
        <begin position="151"/>
        <end position="184"/>
    </location>
</feature>
<dbReference type="EMBL" id="AQGS01000291">
    <property type="protein sequence ID" value="EPS40598.1"/>
    <property type="molecule type" value="Genomic_DNA"/>
</dbReference>
<dbReference type="GO" id="GO:0043022">
    <property type="term" value="F:ribosome binding"/>
    <property type="evidence" value="ECO:0007669"/>
    <property type="project" value="EnsemblFungi"/>
</dbReference>
<dbReference type="SMART" id="SM00028">
    <property type="entry name" value="TPR"/>
    <property type="match status" value="3"/>
</dbReference>
<dbReference type="AlphaFoldDB" id="S8BM92"/>
<dbReference type="Pfam" id="PF14559">
    <property type="entry name" value="TPR_19"/>
    <property type="match status" value="1"/>
</dbReference>
<comment type="similarity">
    <text evidence="3">Belongs to the TTC4 family.</text>
</comment>
<feature type="domain" description="Cns1/TTC4 wheel" evidence="7">
    <location>
        <begin position="253"/>
        <end position="373"/>
    </location>
</feature>
<dbReference type="HOGENOM" id="CLU_040446_1_0_1"/>
<accession>S8BM92</accession>
<keyword evidence="2 4" id="KW-0802">TPR repeat</keyword>
<dbReference type="OrthoDB" id="420195at2759"/>
<gene>
    <name evidence="8" type="ORF">H072_5522</name>
</gene>
<reference evidence="9" key="2">
    <citation type="submission" date="2013-04" db="EMBL/GenBank/DDBJ databases">
        <title>Genomic mechanisms accounting for the adaptation to parasitism in nematode-trapping fungi.</title>
        <authorList>
            <person name="Ahren D.G."/>
        </authorList>
    </citation>
    <scope>NUCLEOTIDE SEQUENCE [LARGE SCALE GENOMIC DNA]</scope>
    <source>
        <strain evidence="9">CBS 200.50</strain>
    </source>
</reference>
<keyword evidence="9" id="KW-1185">Reference proteome</keyword>
<dbReference type="GO" id="GO:0005634">
    <property type="term" value="C:nucleus"/>
    <property type="evidence" value="ECO:0007669"/>
    <property type="project" value="TreeGrafter"/>
</dbReference>
<reference evidence="8 9" key="1">
    <citation type="journal article" date="2013" name="PLoS Genet.">
        <title>Genomic mechanisms accounting for the adaptation to parasitism in nematode-trapping fungi.</title>
        <authorList>
            <person name="Meerupati T."/>
            <person name="Andersson K.M."/>
            <person name="Friman E."/>
            <person name="Kumar D."/>
            <person name="Tunlid A."/>
            <person name="Ahren D."/>
        </authorList>
    </citation>
    <scope>NUCLEOTIDE SEQUENCE [LARGE SCALE GENOMIC DNA]</scope>
    <source>
        <strain evidence="8 9">CBS 200.50</strain>
    </source>
</reference>
<dbReference type="GO" id="GO:0030544">
    <property type="term" value="F:Hsp70 protein binding"/>
    <property type="evidence" value="ECO:0007669"/>
    <property type="project" value="EnsemblFungi"/>
</dbReference>
<evidence type="ECO:0000256" key="4">
    <source>
        <dbReference type="PROSITE-ProRule" id="PRU00339"/>
    </source>
</evidence>
<dbReference type="PANTHER" id="PTHR46035">
    <property type="entry name" value="TETRATRICOPEPTIDE REPEAT PROTEIN 4"/>
    <property type="match status" value="1"/>
</dbReference>
<dbReference type="InterPro" id="IPR044059">
    <property type="entry name" value="Csn1/TTC4_wheel"/>
</dbReference>
<evidence type="ECO:0000313" key="8">
    <source>
        <dbReference type="EMBL" id="EPS40598.1"/>
    </source>
</evidence>
<dbReference type="STRING" id="1284197.S8BM92"/>